<dbReference type="Proteomes" id="UP000015105">
    <property type="component" value="Chromosome 5D"/>
</dbReference>
<evidence type="ECO:0000313" key="1">
    <source>
        <dbReference type="EnsemblPlants" id="AET5Gv21037300.1"/>
    </source>
</evidence>
<reference evidence="2" key="1">
    <citation type="journal article" date="2014" name="Science">
        <title>Ancient hybridizations among the ancestral genomes of bread wheat.</title>
        <authorList>
            <consortium name="International Wheat Genome Sequencing Consortium,"/>
            <person name="Marcussen T."/>
            <person name="Sandve S.R."/>
            <person name="Heier L."/>
            <person name="Spannagl M."/>
            <person name="Pfeifer M."/>
            <person name="Jakobsen K.S."/>
            <person name="Wulff B.B."/>
            <person name="Steuernagel B."/>
            <person name="Mayer K.F."/>
            <person name="Olsen O.A."/>
        </authorList>
    </citation>
    <scope>NUCLEOTIDE SEQUENCE [LARGE SCALE GENOMIC DNA]</scope>
    <source>
        <strain evidence="2">cv. AL8/78</strain>
    </source>
</reference>
<dbReference type="Gramene" id="AET5Gv21037300.1">
    <property type="protein sequence ID" value="AET5Gv21037300.1"/>
    <property type="gene ID" value="AET5Gv21037300"/>
</dbReference>
<reference evidence="1" key="3">
    <citation type="journal article" date="2017" name="Nature">
        <title>Genome sequence of the progenitor of the wheat D genome Aegilops tauschii.</title>
        <authorList>
            <person name="Luo M.C."/>
            <person name="Gu Y.Q."/>
            <person name="Puiu D."/>
            <person name="Wang H."/>
            <person name="Twardziok S.O."/>
            <person name="Deal K.R."/>
            <person name="Huo N."/>
            <person name="Zhu T."/>
            <person name="Wang L."/>
            <person name="Wang Y."/>
            <person name="McGuire P.E."/>
            <person name="Liu S."/>
            <person name="Long H."/>
            <person name="Ramasamy R.K."/>
            <person name="Rodriguez J.C."/>
            <person name="Van S.L."/>
            <person name="Yuan L."/>
            <person name="Wang Z."/>
            <person name="Xia Z."/>
            <person name="Xiao L."/>
            <person name="Anderson O.D."/>
            <person name="Ouyang S."/>
            <person name="Liang Y."/>
            <person name="Zimin A.V."/>
            <person name="Pertea G."/>
            <person name="Qi P."/>
            <person name="Bennetzen J.L."/>
            <person name="Dai X."/>
            <person name="Dawson M.W."/>
            <person name="Muller H.G."/>
            <person name="Kugler K."/>
            <person name="Rivarola-Duarte L."/>
            <person name="Spannagl M."/>
            <person name="Mayer K.F.X."/>
            <person name="Lu F.H."/>
            <person name="Bevan M.W."/>
            <person name="Leroy P."/>
            <person name="Li P."/>
            <person name="You F.M."/>
            <person name="Sun Q."/>
            <person name="Liu Z."/>
            <person name="Lyons E."/>
            <person name="Wicker T."/>
            <person name="Salzberg S.L."/>
            <person name="Devos K.M."/>
            <person name="Dvorak J."/>
        </authorList>
    </citation>
    <scope>NUCLEOTIDE SEQUENCE [LARGE SCALE GENOMIC DNA]</scope>
    <source>
        <strain evidence="1">cv. AL8/78</strain>
    </source>
</reference>
<name>A0A453M4E1_AEGTS</name>
<keyword evidence="2" id="KW-1185">Reference proteome</keyword>
<dbReference type="AlphaFoldDB" id="A0A453M4E1"/>
<sequence>FRPLSQISATKGPWAWEEHMAAIANHGYWAWGERMAAAIAGGDEKKMTMLHHIYMWYKDAEEMHRDSRLVIREASKEERIQIKGKSPLEIIYWAMMEGKSDDLGRAWWKPYASRDWVLSDLDRDDLGVVIMTVRSSPRSLATPVVTDNGVRVVPRKKVVRVVSQLPRRSPRFPRRSARIQALARSVDDE</sequence>
<accession>A0A453M4E1</accession>
<evidence type="ECO:0000313" key="2">
    <source>
        <dbReference type="Proteomes" id="UP000015105"/>
    </source>
</evidence>
<protein>
    <submittedName>
        <fullName evidence="1">Uncharacterized protein</fullName>
    </submittedName>
</protein>
<reference evidence="1" key="4">
    <citation type="submission" date="2019-03" db="UniProtKB">
        <authorList>
            <consortium name="EnsemblPlants"/>
        </authorList>
    </citation>
    <scope>IDENTIFICATION</scope>
</reference>
<organism evidence="1 2">
    <name type="scientific">Aegilops tauschii subsp. strangulata</name>
    <name type="common">Goatgrass</name>
    <dbReference type="NCBI Taxonomy" id="200361"/>
    <lineage>
        <taxon>Eukaryota</taxon>
        <taxon>Viridiplantae</taxon>
        <taxon>Streptophyta</taxon>
        <taxon>Embryophyta</taxon>
        <taxon>Tracheophyta</taxon>
        <taxon>Spermatophyta</taxon>
        <taxon>Magnoliopsida</taxon>
        <taxon>Liliopsida</taxon>
        <taxon>Poales</taxon>
        <taxon>Poaceae</taxon>
        <taxon>BOP clade</taxon>
        <taxon>Pooideae</taxon>
        <taxon>Triticodae</taxon>
        <taxon>Triticeae</taxon>
        <taxon>Triticinae</taxon>
        <taxon>Aegilops</taxon>
    </lineage>
</organism>
<reference evidence="1" key="5">
    <citation type="journal article" date="2021" name="G3 (Bethesda)">
        <title>Aegilops tauschii genome assembly Aet v5.0 features greater sequence contiguity and improved annotation.</title>
        <authorList>
            <person name="Wang L."/>
            <person name="Zhu T."/>
            <person name="Rodriguez J.C."/>
            <person name="Deal K.R."/>
            <person name="Dubcovsky J."/>
            <person name="McGuire P.E."/>
            <person name="Lux T."/>
            <person name="Spannagl M."/>
            <person name="Mayer K.F.X."/>
            <person name="Baldrich P."/>
            <person name="Meyers B.C."/>
            <person name="Huo N."/>
            <person name="Gu Y.Q."/>
            <person name="Zhou H."/>
            <person name="Devos K.M."/>
            <person name="Bennetzen J.L."/>
            <person name="Unver T."/>
            <person name="Budak H."/>
            <person name="Gulick P.J."/>
            <person name="Galiba G."/>
            <person name="Kalapos B."/>
            <person name="Nelson D.R."/>
            <person name="Li P."/>
            <person name="You F.M."/>
            <person name="Luo M.C."/>
            <person name="Dvorak J."/>
        </authorList>
    </citation>
    <scope>NUCLEOTIDE SEQUENCE [LARGE SCALE GENOMIC DNA]</scope>
    <source>
        <strain evidence="1">cv. AL8/78</strain>
    </source>
</reference>
<dbReference type="EnsemblPlants" id="AET5Gv21037300.1">
    <property type="protein sequence ID" value="AET5Gv21037300.1"/>
    <property type="gene ID" value="AET5Gv21037300"/>
</dbReference>
<proteinExistence type="predicted"/>
<reference evidence="2" key="2">
    <citation type="journal article" date="2017" name="Nat. Plants">
        <title>The Aegilops tauschii genome reveals multiple impacts of transposons.</title>
        <authorList>
            <person name="Zhao G."/>
            <person name="Zou C."/>
            <person name="Li K."/>
            <person name="Wang K."/>
            <person name="Li T."/>
            <person name="Gao L."/>
            <person name="Zhang X."/>
            <person name="Wang H."/>
            <person name="Yang Z."/>
            <person name="Liu X."/>
            <person name="Jiang W."/>
            <person name="Mao L."/>
            <person name="Kong X."/>
            <person name="Jiao Y."/>
            <person name="Jia J."/>
        </authorList>
    </citation>
    <scope>NUCLEOTIDE SEQUENCE [LARGE SCALE GENOMIC DNA]</scope>
    <source>
        <strain evidence="2">cv. AL8/78</strain>
    </source>
</reference>